<name>A0A8I2YWV1_9AGAM</name>
<dbReference type="AlphaFoldDB" id="A0A8I2YWV1"/>
<organism evidence="1 2">
    <name type="scientific">Boletus reticuloceps</name>
    <dbReference type="NCBI Taxonomy" id="495285"/>
    <lineage>
        <taxon>Eukaryota</taxon>
        <taxon>Fungi</taxon>
        <taxon>Dikarya</taxon>
        <taxon>Basidiomycota</taxon>
        <taxon>Agaricomycotina</taxon>
        <taxon>Agaricomycetes</taxon>
        <taxon>Agaricomycetidae</taxon>
        <taxon>Boletales</taxon>
        <taxon>Boletineae</taxon>
        <taxon>Boletaceae</taxon>
        <taxon>Boletoideae</taxon>
        <taxon>Boletus</taxon>
    </lineage>
</organism>
<gene>
    <name evidence="1" type="ORF">JVT61DRAFT_10482</name>
</gene>
<evidence type="ECO:0000313" key="1">
    <source>
        <dbReference type="EMBL" id="KAG6379916.1"/>
    </source>
</evidence>
<evidence type="ECO:0000313" key="2">
    <source>
        <dbReference type="Proteomes" id="UP000683000"/>
    </source>
</evidence>
<sequence length="56" mass="6199">MQRLRQISSHLYPLAGVAALQEKRPDDVVVTMAIRSPLTKAKRGALKDALQVTSLR</sequence>
<keyword evidence="2" id="KW-1185">Reference proteome</keyword>
<dbReference type="Proteomes" id="UP000683000">
    <property type="component" value="Unassembled WGS sequence"/>
</dbReference>
<protein>
    <submittedName>
        <fullName evidence="1">Uncharacterized protein</fullName>
    </submittedName>
</protein>
<accession>A0A8I2YWV1</accession>
<dbReference type="EMBL" id="JAGFBS010000004">
    <property type="protein sequence ID" value="KAG6379916.1"/>
    <property type="molecule type" value="Genomic_DNA"/>
</dbReference>
<reference evidence="1" key="1">
    <citation type="submission" date="2021-03" db="EMBL/GenBank/DDBJ databases">
        <title>Evolutionary innovations through gain and loss of genes in the ectomycorrhizal Boletales.</title>
        <authorList>
            <person name="Wu G."/>
            <person name="Miyauchi S."/>
            <person name="Morin E."/>
            <person name="Yang Z.-L."/>
            <person name="Xu J."/>
            <person name="Martin F.M."/>
        </authorList>
    </citation>
    <scope>NUCLEOTIDE SEQUENCE</scope>
    <source>
        <strain evidence="1">BR01</strain>
    </source>
</reference>
<proteinExistence type="predicted"/>
<dbReference type="OrthoDB" id="3049603at2759"/>
<comment type="caution">
    <text evidence="1">The sequence shown here is derived from an EMBL/GenBank/DDBJ whole genome shotgun (WGS) entry which is preliminary data.</text>
</comment>